<dbReference type="InterPro" id="IPR005238">
    <property type="entry name" value="ComB-like"/>
</dbReference>
<evidence type="ECO:0000256" key="4">
    <source>
        <dbReference type="ARBA" id="ARBA00021948"/>
    </source>
</evidence>
<dbReference type="EC" id="3.1.3.71" evidence="3"/>
<dbReference type="Gene3D" id="3.90.1560.10">
    <property type="entry name" value="ComB-like"/>
    <property type="match status" value="1"/>
</dbReference>
<dbReference type="SUPFAM" id="SSF142823">
    <property type="entry name" value="ComB-like"/>
    <property type="match status" value="1"/>
</dbReference>
<organism evidence="8 9">
    <name type="scientific">Rubrobacter taiwanensis</name>
    <dbReference type="NCBI Taxonomy" id="185139"/>
    <lineage>
        <taxon>Bacteria</taxon>
        <taxon>Bacillati</taxon>
        <taxon>Actinomycetota</taxon>
        <taxon>Rubrobacteria</taxon>
        <taxon>Rubrobacterales</taxon>
        <taxon>Rubrobacteraceae</taxon>
        <taxon>Rubrobacter</taxon>
    </lineage>
</organism>
<proteinExistence type="inferred from homology"/>
<gene>
    <name evidence="8" type="ORF">E0L93_09140</name>
</gene>
<evidence type="ECO:0000313" key="9">
    <source>
        <dbReference type="Proteomes" id="UP000295244"/>
    </source>
</evidence>
<comment type="catalytic activity">
    <reaction evidence="7">
        <text>(2R)-O-phospho-3-sulfolactate + H2O = (2R)-3-sulfolactate + phosphate</text>
        <dbReference type="Rhea" id="RHEA:23416"/>
        <dbReference type="ChEBI" id="CHEBI:15377"/>
        <dbReference type="ChEBI" id="CHEBI:15597"/>
        <dbReference type="ChEBI" id="CHEBI:43474"/>
        <dbReference type="ChEBI" id="CHEBI:58738"/>
        <dbReference type="EC" id="3.1.3.71"/>
    </reaction>
</comment>
<evidence type="ECO:0000256" key="3">
    <source>
        <dbReference type="ARBA" id="ARBA00012953"/>
    </source>
</evidence>
<name>A0A4R1BI87_9ACTN</name>
<comment type="similarity">
    <text evidence="2">Belongs to the ComB family.</text>
</comment>
<comment type="caution">
    <text evidence="8">The sequence shown here is derived from an EMBL/GenBank/DDBJ whole genome shotgun (WGS) entry which is preliminary data.</text>
</comment>
<evidence type="ECO:0000313" key="8">
    <source>
        <dbReference type="EMBL" id="TCJ16868.1"/>
    </source>
</evidence>
<evidence type="ECO:0000256" key="6">
    <source>
        <dbReference type="ARBA" id="ARBA00022842"/>
    </source>
</evidence>
<dbReference type="GO" id="GO:0000287">
    <property type="term" value="F:magnesium ion binding"/>
    <property type="evidence" value="ECO:0007669"/>
    <property type="project" value="InterPro"/>
</dbReference>
<dbReference type="InterPro" id="IPR036702">
    <property type="entry name" value="ComB-like_sf"/>
</dbReference>
<accession>A0A4R1BI87</accession>
<keyword evidence="5" id="KW-0378">Hydrolase</keyword>
<keyword evidence="6" id="KW-0460">Magnesium</keyword>
<dbReference type="Pfam" id="PF04029">
    <property type="entry name" value="2-ph_phosp"/>
    <property type="match status" value="1"/>
</dbReference>
<evidence type="ECO:0000256" key="1">
    <source>
        <dbReference type="ARBA" id="ARBA00001946"/>
    </source>
</evidence>
<dbReference type="GO" id="GO:0050532">
    <property type="term" value="F:2-phosphosulfolactate phosphatase activity"/>
    <property type="evidence" value="ECO:0007669"/>
    <property type="project" value="UniProtKB-EC"/>
</dbReference>
<dbReference type="PANTHER" id="PTHR37311:SF1">
    <property type="entry name" value="2-PHOSPHOSULFOLACTATE PHOSPHATASE-RELATED"/>
    <property type="match status" value="1"/>
</dbReference>
<dbReference type="PANTHER" id="PTHR37311">
    <property type="entry name" value="2-PHOSPHOSULFOLACTATE PHOSPHATASE-RELATED"/>
    <property type="match status" value="1"/>
</dbReference>
<dbReference type="OrthoDB" id="3293539at2"/>
<evidence type="ECO:0000256" key="2">
    <source>
        <dbReference type="ARBA" id="ARBA00009997"/>
    </source>
</evidence>
<evidence type="ECO:0000256" key="5">
    <source>
        <dbReference type="ARBA" id="ARBA00022801"/>
    </source>
</evidence>
<sequence>MESGGIAVLARFAAGAAGARAAARSGAAVAVVDAFRASTSICVLASRGVRVVPVASLEQAARAEADYRIGERGSVRVAGFDFGNSPTELITADLRPGATAVLSTTNGTRVLNAADGAPVLLTGAFVNATALAGELLCHGPEVAVVGCGWKGKRALEDEMAAGAILHRLCERGVRLDGRARRAAEMYRARPKSDVLRASAARRLKRLGHAADLTLCLEEDTLPVVPRLVDGVFEPLRRGTGEIGCR</sequence>
<dbReference type="EMBL" id="SKBU01000015">
    <property type="protein sequence ID" value="TCJ16868.1"/>
    <property type="molecule type" value="Genomic_DNA"/>
</dbReference>
<dbReference type="GO" id="GO:0050545">
    <property type="term" value="F:sulfopyruvate decarboxylase activity"/>
    <property type="evidence" value="ECO:0007669"/>
    <property type="project" value="TreeGrafter"/>
</dbReference>
<dbReference type="Proteomes" id="UP000295244">
    <property type="component" value="Unassembled WGS sequence"/>
</dbReference>
<keyword evidence="9" id="KW-1185">Reference proteome</keyword>
<protein>
    <recommendedName>
        <fullName evidence="4">Probable 2-phosphosulfolactate phosphatase</fullName>
        <ecNumber evidence="3">3.1.3.71</ecNumber>
    </recommendedName>
</protein>
<reference evidence="8 9" key="1">
    <citation type="submission" date="2019-03" db="EMBL/GenBank/DDBJ databases">
        <title>Whole genome sequence of a novel Rubrobacter taiwanensis strain, isolated from Yellowstone National Park.</title>
        <authorList>
            <person name="Freed S."/>
            <person name="Ramaley R.F."/>
            <person name="Kyndt J.A."/>
        </authorList>
    </citation>
    <scope>NUCLEOTIDE SEQUENCE [LARGE SCALE GENOMIC DNA]</scope>
    <source>
        <strain evidence="8 9">Yellowstone</strain>
    </source>
</reference>
<comment type="cofactor">
    <cofactor evidence="1">
        <name>Mg(2+)</name>
        <dbReference type="ChEBI" id="CHEBI:18420"/>
    </cofactor>
</comment>
<evidence type="ECO:0000256" key="7">
    <source>
        <dbReference type="ARBA" id="ARBA00033711"/>
    </source>
</evidence>
<dbReference type="AlphaFoldDB" id="A0A4R1BI87"/>